<evidence type="ECO:0000313" key="1">
    <source>
        <dbReference type="EMBL" id="EDS99680.1"/>
    </source>
</evidence>
<protein>
    <submittedName>
        <fullName evidence="1">Uncharacterized protein</fullName>
    </submittedName>
</protein>
<reference evidence="1 2" key="1">
    <citation type="submission" date="2008-03" db="EMBL/GenBank/DDBJ databases">
        <title>Sequencing of the draft genome and assembly of Burkholderia ambifaria IOP40-10.</title>
        <authorList>
            <consortium name="US DOE Joint Genome Institute (JGI-PGF)"/>
            <person name="Copeland A."/>
            <person name="Lucas S."/>
            <person name="Lapidus A."/>
            <person name="Glavina del Rio T."/>
            <person name="Dalin E."/>
            <person name="Tice H."/>
            <person name="Bruce D."/>
            <person name="Goodwin L."/>
            <person name="Pitluck S."/>
            <person name="Larimer F."/>
            <person name="Land M.L."/>
            <person name="Hauser L."/>
            <person name="Tiedje J."/>
            <person name="Richardson P."/>
        </authorList>
    </citation>
    <scope>NUCLEOTIDE SEQUENCE [LARGE SCALE GENOMIC DNA]</scope>
    <source>
        <strain evidence="1 2">IOP40-10</strain>
    </source>
</reference>
<accession>B1FRZ0</accession>
<gene>
    <name evidence="1" type="ORF">BamIOP4010DRAFT_6804</name>
</gene>
<evidence type="ECO:0000313" key="2">
    <source>
        <dbReference type="Proteomes" id="UP000005463"/>
    </source>
</evidence>
<sequence length="37" mass="3656">MLALSAPPLPVTLSVPVPSAALLPTDKPPALSVVPPV</sequence>
<organism evidence="1 2">
    <name type="scientific">Burkholderia ambifaria IOP40-10</name>
    <dbReference type="NCBI Taxonomy" id="396596"/>
    <lineage>
        <taxon>Bacteria</taxon>
        <taxon>Pseudomonadati</taxon>
        <taxon>Pseudomonadota</taxon>
        <taxon>Betaproteobacteria</taxon>
        <taxon>Burkholderiales</taxon>
        <taxon>Burkholderiaceae</taxon>
        <taxon>Burkholderia</taxon>
        <taxon>Burkholderia cepacia complex</taxon>
    </lineage>
</organism>
<comment type="caution">
    <text evidence="1">The sequence shown here is derived from an EMBL/GenBank/DDBJ whole genome shotgun (WGS) entry which is preliminary data.</text>
</comment>
<name>B1FRZ0_9BURK</name>
<dbReference type="EMBL" id="ABLC01000483">
    <property type="protein sequence ID" value="EDS99680.1"/>
    <property type="molecule type" value="Genomic_DNA"/>
</dbReference>
<dbReference type="AlphaFoldDB" id="B1FRZ0"/>
<proteinExistence type="predicted"/>
<dbReference type="Proteomes" id="UP000005463">
    <property type="component" value="Unassembled WGS sequence"/>
</dbReference>